<sequence length="166" mass="19200">MQHAVASVLEGRLGHRRAASEYMFPQTTLERKVKVGEARQLAEQKPHHLKRMLYRGRGAIGHIFKENGRAFVWISDSKFKTTSIPHQWAEKLGKSNRWENSKNAGKDWLMAFMARHPKLSIRKPEPTTVARAMGFNHIAVGQLCLKKFWISINLQLYQLSQKPNRK</sequence>
<reference evidence="1" key="1">
    <citation type="submission" date="2022-04" db="EMBL/GenBank/DDBJ databases">
        <title>Chromosome-scale genome assembly of Holotrichia oblita Faldermann.</title>
        <authorList>
            <person name="Rongchong L."/>
        </authorList>
    </citation>
    <scope>NUCLEOTIDE SEQUENCE</scope>
    <source>
        <strain evidence="1">81SQS9</strain>
    </source>
</reference>
<dbReference type="EMBL" id="CM043019">
    <property type="protein sequence ID" value="KAI4462265.1"/>
    <property type="molecule type" value="Genomic_DNA"/>
</dbReference>
<proteinExistence type="predicted"/>
<evidence type="ECO:0000313" key="2">
    <source>
        <dbReference type="Proteomes" id="UP001056778"/>
    </source>
</evidence>
<comment type="caution">
    <text evidence="1">The sequence shown here is derived from an EMBL/GenBank/DDBJ whole genome shotgun (WGS) entry which is preliminary data.</text>
</comment>
<protein>
    <submittedName>
        <fullName evidence="1">Helix-turn-helix psq domain</fullName>
    </submittedName>
</protein>
<name>A0ACB9T697_HOLOL</name>
<organism evidence="1 2">
    <name type="scientific">Holotrichia oblita</name>
    <name type="common">Chafer beetle</name>
    <dbReference type="NCBI Taxonomy" id="644536"/>
    <lineage>
        <taxon>Eukaryota</taxon>
        <taxon>Metazoa</taxon>
        <taxon>Ecdysozoa</taxon>
        <taxon>Arthropoda</taxon>
        <taxon>Hexapoda</taxon>
        <taxon>Insecta</taxon>
        <taxon>Pterygota</taxon>
        <taxon>Neoptera</taxon>
        <taxon>Endopterygota</taxon>
        <taxon>Coleoptera</taxon>
        <taxon>Polyphaga</taxon>
        <taxon>Scarabaeiformia</taxon>
        <taxon>Scarabaeidae</taxon>
        <taxon>Melolonthinae</taxon>
        <taxon>Holotrichia</taxon>
    </lineage>
</organism>
<accession>A0ACB9T697</accession>
<gene>
    <name evidence="1" type="ORF">MML48_5g00013133</name>
</gene>
<evidence type="ECO:0000313" key="1">
    <source>
        <dbReference type="EMBL" id="KAI4462265.1"/>
    </source>
</evidence>
<keyword evidence="2" id="KW-1185">Reference proteome</keyword>
<dbReference type="Proteomes" id="UP001056778">
    <property type="component" value="Chromosome 5"/>
</dbReference>